<reference evidence="1" key="1">
    <citation type="submission" date="2019-08" db="EMBL/GenBank/DDBJ databases">
        <authorList>
            <person name="Kucharzyk K."/>
            <person name="Murdoch R.W."/>
            <person name="Higgins S."/>
            <person name="Loffler F."/>
        </authorList>
    </citation>
    <scope>NUCLEOTIDE SEQUENCE</scope>
</reference>
<comment type="caution">
    <text evidence="1">The sequence shown here is derived from an EMBL/GenBank/DDBJ whole genome shotgun (WGS) entry which is preliminary data.</text>
</comment>
<organism evidence="1">
    <name type="scientific">bioreactor metagenome</name>
    <dbReference type="NCBI Taxonomy" id="1076179"/>
    <lineage>
        <taxon>unclassified sequences</taxon>
        <taxon>metagenomes</taxon>
        <taxon>ecological metagenomes</taxon>
    </lineage>
</organism>
<accession>A0A644TSV7</accession>
<gene>
    <name evidence="1" type="ORF">SDC9_15731</name>
</gene>
<dbReference type="EMBL" id="VSSQ01000050">
    <property type="protein sequence ID" value="MPL69980.1"/>
    <property type="molecule type" value="Genomic_DNA"/>
</dbReference>
<protein>
    <submittedName>
        <fullName evidence="1">Uncharacterized protein</fullName>
    </submittedName>
</protein>
<proteinExistence type="predicted"/>
<evidence type="ECO:0000313" key="1">
    <source>
        <dbReference type="EMBL" id="MPL69980.1"/>
    </source>
</evidence>
<sequence length="1501" mass="170891">MKKRIVLILVIFFMSLSSFGQRFKAFSENPDTYVAELTEFYLSDANMKKDKQKEYEALILQYADVFNAMPVQQKKDVMKLSNLMLKKRVRPLPGFYDFIETQIAFKTTNQSNESFNQWFKGLNWTIESSTLGGFNNAVNSSLNLVKYNTLYSTKIVDWKVKHNGYNIRIDTIRGPYVDFTSDIDLTYSSQNDLNTIFSTKGKFYIVEQSFEGFGGKVDWSRAGLPKDQVYAELSKYNVSLKRAAIIADSVLFTNKEYFQHKLSGTLEDQCSDKVGEVTYPRFFSYKREEIIKNVFPDVDYVGGFTQQGGKFLGYGTAVEPAELVIKKEGKLFCKAKAILHPFSQEGIASPDCQITFYINQDSVYHPGLLFRYDKSQKEIACINNKEGISASPWVDSYHAIDIYTEAVYAKLDGHTLEFTSIKAPSNTVSFASFESNNYYTEAKWDKIKGIDEVSPIYRVKGFVDKYKKKNIPVKEFARYIGLDETQAEVMLMRLAINGFINYESYRKTAIVKEKIFDYIKANTKKQDYDNLRFVSSTKNSANAVLNIFDMDLRLYGIETFSLSDTHFVNIAPNKGEIVMKKNRSFEFNGKISAGRFNMGGEKCYFDYERFALNLPKIDSMAFFVPLFEDTNKIIKIQTPLQNLVCELLIDDPKNKSSIKRVPGYPMLSSLEESFVYYDQPKIQSGVYLREKFFYKLDPFKIRDLMTFRTDSIRFTGVLKSAGIFPDIKEPLKVMKDYSLGLIIETPSTGMIAYGGKGKFYNRIDLSLQGLLGAGYLEYIASRSDSRMFVFLPDSMNSITDKFICTNKSQVEFPEVSVGKTSEHWYPYQDYMLVTQQAEPFYMFSGEAFHSGSLVVRPSGLTGNGSNKAGEMIVESDNFKFKNITYSADTSNFTLNSLTGNDIAFKAKEVKAFVDFKTKKGEFTSMQGVKPCDLTYLQYVCEVDKFDWLMDTKELALLNSNSVKSGDFPTKDIKSLVELEQPGAKFTATNPLQKNLTFNSVRPTLSLKTNKLTADEVFLVRSADAAIRPSDATLIIRPGAQMDTIDEATILVNTQTKIHQFYNSRVHIYSSALYSANGYIDYIDENNKKHPIFMSKINPDPTESRALGNISKENAISLSPAFLFFGNVQVDASDTNFLFDGGLQLSHNCNNNLAWIKFKSRVDANEIYIPISEAPISVDGQRITASMQFNPKNMEPRSAFLTTDVEGDNTFMTAKGFLTYDKASNEYRIASIEKLEDMKEALDDYLVLNKTSCDAKGQGMIGLGMKKDGVVSMNNYGEIKINNNSSSADLNMSLAIRFPFNQQALDFMGVELYEDMNLTPIELEASKYQEQLVALFGQDKGQELFEDLLITGEWKTIPKDMDYTLYFSNVKMQWDPILNSYVSYGDVELSMVGKYQVNKNIRAKIQLLKTALANEIRIYIEANPDHWYFFSYNGAAMSAMSSNEIFNDYIKAAPSKEREFKGKDGKIYTYRLATPNEKRDFIRKVEKIETFEEKEGKQDNNE</sequence>
<name>A0A644TSV7_9ZZZZ</name>